<evidence type="ECO:0000313" key="2">
    <source>
        <dbReference type="EMBL" id="GMH64707.1"/>
    </source>
</evidence>
<dbReference type="InterPro" id="IPR011021">
    <property type="entry name" value="Arrestin-like_N"/>
</dbReference>
<gene>
    <name evidence="2" type="ORF">TrST_g10114</name>
</gene>
<dbReference type="GO" id="GO:0005737">
    <property type="term" value="C:cytoplasm"/>
    <property type="evidence" value="ECO:0007669"/>
    <property type="project" value="TreeGrafter"/>
</dbReference>
<dbReference type="Proteomes" id="UP001165085">
    <property type="component" value="Unassembled WGS sequence"/>
</dbReference>
<dbReference type="InterPro" id="IPR014752">
    <property type="entry name" value="Arrestin-like_C"/>
</dbReference>
<dbReference type="PANTHER" id="PTHR11188:SF17">
    <property type="entry name" value="FI21816P1"/>
    <property type="match status" value="1"/>
</dbReference>
<evidence type="ECO:0000259" key="1">
    <source>
        <dbReference type="Pfam" id="PF00339"/>
    </source>
</evidence>
<feature type="domain" description="Arrestin-like N-terminal" evidence="1">
    <location>
        <begin position="12"/>
        <end position="88"/>
    </location>
</feature>
<accession>A0A9W7A2K2</accession>
<dbReference type="InterPro" id="IPR050357">
    <property type="entry name" value="Arrestin_domain-protein"/>
</dbReference>
<organism evidence="2 3">
    <name type="scientific">Triparma strigata</name>
    <dbReference type="NCBI Taxonomy" id="1606541"/>
    <lineage>
        <taxon>Eukaryota</taxon>
        <taxon>Sar</taxon>
        <taxon>Stramenopiles</taxon>
        <taxon>Ochrophyta</taxon>
        <taxon>Bolidophyceae</taxon>
        <taxon>Parmales</taxon>
        <taxon>Triparmaceae</taxon>
        <taxon>Triparma</taxon>
    </lineage>
</organism>
<feature type="domain" description="Arrestin-like N-terminal" evidence="1">
    <location>
        <begin position="251"/>
        <end position="316"/>
    </location>
</feature>
<dbReference type="GO" id="GO:0015031">
    <property type="term" value="P:protein transport"/>
    <property type="evidence" value="ECO:0007669"/>
    <property type="project" value="TreeGrafter"/>
</dbReference>
<dbReference type="SUPFAM" id="SSF49562">
    <property type="entry name" value="C2 domain (Calcium/lipid-binding domain, CaLB)"/>
    <property type="match status" value="1"/>
</dbReference>
<comment type="caution">
    <text evidence="2">The sequence shown here is derived from an EMBL/GenBank/DDBJ whole genome shotgun (WGS) entry which is preliminary data.</text>
</comment>
<protein>
    <recommendedName>
        <fullName evidence="1">Arrestin-like N-terminal domain-containing protein</fullName>
    </recommendedName>
</protein>
<proteinExistence type="predicted"/>
<sequence>MTSALQKVSKYEITVDRPSGIYWLGEVITGALKLETTSPIPCRAVRLKCSSEAKIHWHTGSGDDRTDYYGSKTYLNMRNTIWGNFYTTMLKENAGENCYFGDTRGDGEMCIPLNTKERPLGTFKLIVRIMDYDWGKKDDILGEICIDPTHMLLRKQGQAVSFPLTRKGRAERGEITLNAYIEDNTAVVQNAAMGEQGNVTTSGMQTLKLKCLQTTKLRKADWFGKNDVYVQSYIVGMEVESGNLKPLPEPVSNMELPAGKIIVPFSFQLPFDKETPSSLESTMGDSCHVRCSIYSNIDVAWKLDPSVRKYITVLNPTLPPVNLLCPAIRPVQDDTIMYACCCCCARGTTNMNAVVDRQSASAGDTLFVMCEVKNGTEETLPLHISLVRRETGRARGGACTSHDTEYNLFKHDIPAGTIFKLSDGKPYSVKLPSVPPTFAPPKDDGFRASHPITWQYRIAFIVKFPGAFGSSLTWDVPITISPAPVPMLQNLGLIGKIPQPINPVVVDVPPGKGDDPTQGYGLKGMYLPPTAFYTMIPPTNYTPESQAPQKDVGDFTDNQQDLNNFGGPLQPYQPTYPTYANVGCQQAPLYNLPVMPIMTTTGLKNTTAQVAPMPMMTTTDPGLTNGPGTVQMQRQG</sequence>
<dbReference type="AlphaFoldDB" id="A0A9W7A2K2"/>
<dbReference type="InterPro" id="IPR035892">
    <property type="entry name" value="C2_domain_sf"/>
</dbReference>
<dbReference type="Pfam" id="PF00339">
    <property type="entry name" value="Arrestin_N"/>
    <property type="match status" value="2"/>
</dbReference>
<dbReference type="EMBL" id="BRXY01000096">
    <property type="protein sequence ID" value="GMH64707.1"/>
    <property type="molecule type" value="Genomic_DNA"/>
</dbReference>
<dbReference type="OrthoDB" id="197157at2759"/>
<dbReference type="InterPro" id="IPR014756">
    <property type="entry name" value="Ig_E-set"/>
</dbReference>
<evidence type="ECO:0000313" key="3">
    <source>
        <dbReference type="Proteomes" id="UP001165085"/>
    </source>
</evidence>
<dbReference type="PANTHER" id="PTHR11188">
    <property type="entry name" value="ARRESTIN DOMAIN CONTAINING PROTEIN"/>
    <property type="match status" value="1"/>
</dbReference>
<dbReference type="SUPFAM" id="SSF81296">
    <property type="entry name" value="E set domains"/>
    <property type="match status" value="3"/>
</dbReference>
<dbReference type="Gene3D" id="2.60.40.640">
    <property type="match status" value="3"/>
</dbReference>
<reference evidence="3" key="1">
    <citation type="journal article" date="2023" name="Commun. Biol.">
        <title>Genome analysis of Parmales, the sister group of diatoms, reveals the evolutionary specialization of diatoms from phago-mixotrophs to photoautotrophs.</title>
        <authorList>
            <person name="Ban H."/>
            <person name="Sato S."/>
            <person name="Yoshikawa S."/>
            <person name="Yamada K."/>
            <person name="Nakamura Y."/>
            <person name="Ichinomiya M."/>
            <person name="Sato N."/>
            <person name="Blanc-Mathieu R."/>
            <person name="Endo H."/>
            <person name="Kuwata A."/>
            <person name="Ogata H."/>
        </authorList>
    </citation>
    <scope>NUCLEOTIDE SEQUENCE [LARGE SCALE GENOMIC DNA]</scope>
    <source>
        <strain evidence="3">NIES 3701</strain>
    </source>
</reference>
<dbReference type="CDD" id="cd00030">
    <property type="entry name" value="C2"/>
    <property type="match status" value="1"/>
</dbReference>
<name>A0A9W7A2K2_9STRA</name>
<keyword evidence="3" id="KW-1185">Reference proteome</keyword>